<dbReference type="PATRIC" id="fig|1123500.6.peg.228"/>
<dbReference type="AlphaFoldDB" id="A0A0R2G1T6"/>
<keyword evidence="2" id="KW-0575">Peroxidase</keyword>
<dbReference type="SUPFAM" id="SSF53474">
    <property type="entry name" value="alpha/beta-Hydrolases"/>
    <property type="match status" value="1"/>
</dbReference>
<dbReference type="InterPro" id="IPR050228">
    <property type="entry name" value="Carboxylesterase_BioH"/>
</dbReference>
<dbReference type="EMBL" id="JQAX01000001">
    <property type="protein sequence ID" value="KRN33430.1"/>
    <property type="molecule type" value="Genomic_DNA"/>
</dbReference>
<organism evidence="2 3">
    <name type="scientific">Weissella halotolerans DSM 20190</name>
    <dbReference type="NCBI Taxonomy" id="1123500"/>
    <lineage>
        <taxon>Bacteria</taxon>
        <taxon>Bacillati</taxon>
        <taxon>Bacillota</taxon>
        <taxon>Bacilli</taxon>
        <taxon>Lactobacillales</taxon>
        <taxon>Lactobacillaceae</taxon>
        <taxon>Weissella</taxon>
    </lineage>
</organism>
<evidence type="ECO:0000259" key="1">
    <source>
        <dbReference type="Pfam" id="PF00561"/>
    </source>
</evidence>
<dbReference type="RefSeq" id="WP_022791077.1">
    <property type="nucleotide sequence ID" value="NZ_ATUU01000001.1"/>
</dbReference>
<dbReference type="Proteomes" id="UP000051296">
    <property type="component" value="Unassembled WGS sequence"/>
</dbReference>
<keyword evidence="3" id="KW-1185">Reference proteome</keyword>
<evidence type="ECO:0000313" key="3">
    <source>
        <dbReference type="Proteomes" id="UP000051296"/>
    </source>
</evidence>
<dbReference type="InterPro" id="IPR000639">
    <property type="entry name" value="Epox_hydrolase-like"/>
</dbReference>
<name>A0A0R2G1T6_9LACO</name>
<evidence type="ECO:0000313" key="2">
    <source>
        <dbReference type="EMBL" id="KRN33430.1"/>
    </source>
</evidence>
<dbReference type="PANTHER" id="PTHR43194:SF2">
    <property type="entry name" value="PEROXISOMAL MEMBRANE PROTEIN LPX1"/>
    <property type="match status" value="1"/>
</dbReference>
<dbReference type="Gene3D" id="3.40.50.1820">
    <property type="entry name" value="alpha/beta hydrolase"/>
    <property type="match status" value="1"/>
</dbReference>
<proteinExistence type="predicted"/>
<dbReference type="eggNOG" id="COG0596">
    <property type="taxonomic scope" value="Bacteria"/>
</dbReference>
<dbReference type="OrthoDB" id="9805423at2"/>
<reference evidence="2 3" key="1">
    <citation type="journal article" date="2015" name="Genome Announc.">
        <title>Expanding the biotechnology potential of lactobacilli through comparative genomics of 213 strains and associated genera.</title>
        <authorList>
            <person name="Sun Z."/>
            <person name="Harris H.M."/>
            <person name="McCann A."/>
            <person name="Guo C."/>
            <person name="Argimon S."/>
            <person name="Zhang W."/>
            <person name="Yang X."/>
            <person name="Jeffery I.B."/>
            <person name="Cooney J.C."/>
            <person name="Kagawa T.F."/>
            <person name="Liu W."/>
            <person name="Song Y."/>
            <person name="Salvetti E."/>
            <person name="Wrobel A."/>
            <person name="Rasinkangas P."/>
            <person name="Parkhill J."/>
            <person name="Rea M.C."/>
            <person name="O'Sullivan O."/>
            <person name="Ritari J."/>
            <person name="Douillard F.P."/>
            <person name="Paul Ross R."/>
            <person name="Yang R."/>
            <person name="Briner A.E."/>
            <person name="Felis G.E."/>
            <person name="de Vos W.M."/>
            <person name="Barrangou R."/>
            <person name="Klaenhammer T.R."/>
            <person name="Caufield P.W."/>
            <person name="Cui Y."/>
            <person name="Zhang H."/>
            <person name="O'Toole P.W."/>
        </authorList>
    </citation>
    <scope>NUCLEOTIDE SEQUENCE [LARGE SCALE GENOMIC DNA]</scope>
    <source>
        <strain evidence="2 3">DSM 20190</strain>
    </source>
</reference>
<accession>A0A0R2G1T6</accession>
<dbReference type="STRING" id="1123500.GCA_000420365_00274"/>
<comment type="caution">
    <text evidence="2">The sequence shown here is derived from an EMBL/GenBank/DDBJ whole genome shotgun (WGS) entry which is preliminary data.</text>
</comment>
<feature type="domain" description="AB hydrolase-1" evidence="1">
    <location>
        <begin position="23"/>
        <end position="251"/>
    </location>
</feature>
<dbReference type="Pfam" id="PF00561">
    <property type="entry name" value="Abhydrolase_1"/>
    <property type="match status" value="1"/>
</dbReference>
<protein>
    <submittedName>
        <fullName evidence="2">Halo peroxidase</fullName>
    </submittedName>
</protein>
<dbReference type="FunCoup" id="A0A0R2G1T6">
    <property type="interactions" value="13"/>
</dbReference>
<dbReference type="PANTHER" id="PTHR43194">
    <property type="entry name" value="HYDROLASE ALPHA/BETA FOLD FAMILY"/>
    <property type="match status" value="1"/>
</dbReference>
<keyword evidence="2" id="KW-0560">Oxidoreductase</keyword>
<dbReference type="GO" id="GO:0004601">
    <property type="term" value="F:peroxidase activity"/>
    <property type="evidence" value="ECO:0007669"/>
    <property type="project" value="UniProtKB-KW"/>
</dbReference>
<dbReference type="InterPro" id="IPR000073">
    <property type="entry name" value="AB_hydrolase_1"/>
</dbReference>
<dbReference type="PRINTS" id="PR00412">
    <property type="entry name" value="EPOXHYDRLASE"/>
</dbReference>
<dbReference type="InParanoid" id="A0A0R2G1T6"/>
<sequence length="267" mass="29966">MAVMQTTDGTQLFYEDNGLKGHPTLIFLHGFSGNHAEFLAQQTFFTEQGYRVILLDWRNHGQSARVTYGLRISQLANDLDQVLSYLDLTSVQLVAHSMGAAVGWAYLSLYGSQRIQSIITIDQSPQGLNSTNWPYGFCGYGWQELATVLQVFPKIKMTAHRLPDTTFEAIRTLQAQFPFDLAANQGLLRDHLIQDWRDVLSRLTVPTLLIAGAQSPLWSPQHAEVAANLVPQQLGKVAIIEQSGHLPHAEQPRIFNQVVERFLNKLI</sequence>
<dbReference type="InterPro" id="IPR029058">
    <property type="entry name" value="AB_hydrolase_fold"/>
</dbReference>
<gene>
    <name evidence="2" type="ORF">IV68_GL000230</name>
</gene>